<dbReference type="Gramene" id="OMO69492">
    <property type="protein sequence ID" value="OMO69492"/>
    <property type="gene ID" value="CCACVL1_19474"/>
</dbReference>
<reference evidence="2 3" key="1">
    <citation type="submission" date="2013-09" db="EMBL/GenBank/DDBJ databases">
        <title>Corchorus capsularis genome sequencing.</title>
        <authorList>
            <person name="Alam M."/>
            <person name="Haque M.S."/>
            <person name="Islam M.S."/>
            <person name="Emdad E.M."/>
            <person name="Islam M.M."/>
            <person name="Ahmed B."/>
            <person name="Halim A."/>
            <person name="Hossen Q.M.M."/>
            <person name="Hossain M.Z."/>
            <person name="Ahmed R."/>
            <person name="Khan M.M."/>
            <person name="Islam R."/>
            <person name="Rashid M.M."/>
            <person name="Khan S.A."/>
            <person name="Rahman M.S."/>
            <person name="Alam M."/>
        </authorList>
    </citation>
    <scope>NUCLEOTIDE SEQUENCE [LARGE SCALE GENOMIC DNA]</scope>
    <source>
        <strain evidence="3">cv. CVL-1</strain>
        <tissue evidence="2">Whole seedling</tissue>
    </source>
</reference>
<dbReference type="EMBL" id="AWWV01012008">
    <property type="protein sequence ID" value="OMO69492.1"/>
    <property type="molecule type" value="Genomic_DNA"/>
</dbReference>
<dbReference type="AlphaFoldDB" id="A0A1R3HGR7"/>
<proteinExistence type="predicted"/>
<comment type="caution">
    <text evidence="2">The sequence shown here is derived from an EMBL/GenBank/DDBJ whole genome shotgun (WGS) entry which is preliminary data.</text>
</comment>
<feature type="compositionally biased region" description="Polar residues" evidence="1">
    <location>
        <begin position="48"/>
        <end position="67"/>
    </location>
</feature>
<gene>
    <name evidence="2" type="ORF">CCACVL1_19474</name>
</gene>
<keyword evidence="3" id="KW-1185">Reference proteome</keyword>
<organism evidence="2 3">
    <name type="scientific">Corchorus capsularis</name>
    <name type="common">Jute</name>
    <dbReference type="NCBI Taxonomy" id="210143"/>
    <lineage>
        <taxon>Eukaryota</taxon>
        <taxon>Viridiplantae</taxon>
        <taxon>Streptophyta</taxon>
        <taxon>Embryophyta</taxon>
        <taxon>Tracheophyta</taxon>
        <taxon>Spermatophyta</taxon>
        <taxon>Magnoliopsida</taxon>
        <taxon>eudicotyledons</taxon>
        <taxon>Gunneridae</taxon>
        <taxon>Pentapetalae</taxon>
        <taxon>rosids</taxon>
        <taxon>malvids</taxon>
        <taxon>Malvales</taxon>
        <taxon>Malvaceae</taxon>
        <taxon>Grewioideae</taxon>
        <taxon>Apeibeae</taxon>
        <taxon>Corchorus</taxon>
    </lineage>
</organism>
<evidence type="ECO:0000313" key="2">
    <source>
        <dbReference type="EMBL" id="OMO69492.1"/>
    </source>
</evidence>
<feature type="region of interest" description="Disordered" evidence="1">
    <location>
        <begin position="36"/>
        <end position="74"/>
    </location>
</feature>
<sequence>MAAKRSLAGVKGGASASRRKNLLILTFLSKSIFRKSSSSSKVKFLSSPQKSSNPGTGNHKSTNNSSPVRKMLYI</sequence>
<name>A0A1R3HGR7_COCAP</name>
<evidence type="ECO:0000313" key="3">
    <source>
        <dbReference type="Proteomes" id="UP000188268"/>
    </source>
</evidence>
<feature type="compositionally biased region" description="Low complexity" evidence="1">
    <location>
        <begin position="36"/>
        <end position="47"/>
    </location>
</feature>
<accession>A0A1R3HGR7</accession>
<evidence type="ECO:0000256" key="1">
    <source>
        <dbReference type="SAM" id="MobiDB-lite"/>
    </source>
</evidence>
<dbReference type="Proteomes" id="UP000188268">
    <property type="component" value="Unassembled WGS sequence"/>
</dbReference>
<protein>
    <submittedName>
        <fullName evidence="2">Uncharacterized protein</fullName>
    </submittedName>
</protein>